<feature type="region of interest" description="Disordered" evidence="5">
    <location>
        <begin position="1"/>
        <end position="22"/>
    </location>
</feature>
<evidence type="ECO:0000259" key="6">
    <source>
        <dbReference type="PROSITE" id="PS50977"/>
    </source>
</evidence>
<dbReference type="RefSeq" id="WP_010271345.1">
    <property type="nucleotide sequence ID" value="NZ_JAVRET010000031.1"/>
</dbReference>
<dbReference type="PANTHER" id="PTHR30055:SF238">
    <property type="entry name" value="MYCOFACTOCIN BIOSYNTHESIS TRANSCRIPTIONAL REGULATOR MFTR-RELATED"/>
    <property type="match status" value="1"/>
</dbReference>
<keyword evidence="3" id="KW-0804">Transcription</keyword>
<feature type="domain" description="HTH tetR-type" evidence="6">
    <location>
        <begin position="20"/>
        <end position="80"/>
    </location>
</feature>
<evidence type="ECO:0000256" key="1">
    <source>
        <dbReference type="ARBA" id="ARBA00023015"/>
    </source>
</evidence>
<evidence type="ECO:0000256" key="2">
    <source>
        <dbReference type="ARBA" id="ARBA00023125"/>
    </source>
</evidence>
<dbReference type="Proteomes" id="UP001183610">
    <property type="component" value="Unassembled WGS sequence"/>
</dbReference>
<keyword evidence="2 4" id="KW-0238">DNA-binding</keyword>
<dbReference type="InterPro" id="IPR009057">
    <property type="entry name" value="Homeodomain-like_sf"/>
</dbReference>
<dbReference type="PROSITE" id="PS50977">
    <property type="entry name" value="HTH_TETR_2"/>
    <property type="match status" value="1"/>
</dbReference>
<protein>
    <submittedName>
        <fullName evidence="7">TetR/AcrR family transcriptional regulator</fullName>
    </submittedName>
</protein>
<keyword evidence="8" id="KW-1185">Reference proteome</keyword>
<accession>A0ABU2R134</accession>
<dbReference type="InterPro" id="IPR001647">
    <property type="entry name" value="HTH_TetR"/>
</dbReference>
<evidence type="ECO:0000256" key="3">
    <source>
        <dbReference type="ARBA" id="ARBA00023163"/>
    </source>
</evidence>
<dbReference type="Gene3D" id="1.10.357.10">
    <property type="entry name" value="Tetracycline Repressor, domain 2"/>
    <property type="match status" value="1"/>
</dbReference>
<evidence type="ECO:0000313" key="7">
    <source>
        <dbReference type="EMBL" id="MDT0410409.1"/>
    </source>
</evidence>
<organism evidence="7 8">
    <name type="scientific">Streptomyces evansiae</name>
    <dbReference type="NCBI Taxonomy" id="3075535"/>
    <lineage>
        <taxon>Bacteria</taxon>
        <taxon>Bacillati</taxon>
        <taxon>Actinomycetota</taxon>
        <taxon>Actinomycetes</taxon>
        <taxon>Kitasatosporales</taxon>
        <taxon>Streptomycetaceae</taxon>
        <taxon>Streptomyces</taxon>
    </lineage>
</organism>
<keyword evidence="1" id="KW-0805">Transcription regulation</keyword>
<name>A0ABU2R134_9ACTN</name>
<comment type="caution">
    <text evidence="7">The sequence shown here is derived from an EMBL/GenBank/DDBJ whole genome shotgun (WGS) entry which is preliminary data.</text>
</comment>
<dbReference type="InterPro" id="IPR050109">
    <property type="entry name" value="HTH-type_TetR-like_transc_reg"/>
</dbReference>
<evidence type="ECO:0000256" key="4">
    <source>
        <dbReference type="PROSITE-ProRule" id="PRU00335"/>
    </source>
</evidence>
<dbReference type="SUPFAM" id="SSF46689">
    <property type="entry name" value="Homeodomain-like"/>
    <property type="match status" value="1"/>
</dbReference>
<evidence type="ECO:0000313" key="8">
    <source>
        <dbReference type="Proteomes" id="UP001183610"/>
    </source>
</evidence>
<gene>
    <name evidence="7" type="ORF">RM698_15245</name>
</gene>
<reference evidence="8" key="1">
    <citation type="submission" date="2023-07" db="EMBL/GenBank/DDBJ databases">
        <title>30 novel species of actinomycetes from the DSMZ collection.</title>
        <authorList>
            <person name="Nouioui I."/>
        </authorList>
    </citation>
    <scope>NUCLEOTIDE SEQUENCE [LARGE SCALE GENOMIC DNA]</scope>
    <source>
        <strain evidence="8">DSM 41979</strain>
    </source>
</reference>
<proteinExistence type="predicted"/>
<sequence>MAEEKANRRGRPPLSERRRAQTRAEIAREAARLFLERGVAGTSAADIAAAAGVSTRTFWHYFGTKEEAVLPLFASVLSRVAEVFERRPAAEPLLVALGQAARRNAAETPEADTLVDLVRLADVEPGLRRAWLQANNEAEAALTQAIARRCGGDPASPQVRLQAAMAAAAIRVVAEDFAHEASPSPARSEALVHDILLLAGRGLAGG</sequence>
<dbReference type="PRINTS" id="PR00455">
    <property type="entry name" value="HTHTETR"/>
</dbReference>
<evidence type="ECO:0000256" key="5">
    <source>
        <dbReference type="SAM" id="MobiDB-lite"/>
    </source>
</evidence>
<dbReference type="PANTHER" id="PTHR30055">
    <property type="entry name" value="HTH-TYPE TRANSCRIPTIONAL REGULATOR RUTR"/>
    <property type="match status" value="1"/>
</dbReference>
<dbReference type="Pfam" id="PF00440">
    <property type="entry name" value="TetR_N"/>
    <property type="match status" value="1"/>
</dbReference>
<feature type="DNA-binding region" description="H-T-H motif" evidence="4">
    <location>
        <begin position="43"/>
        <end position="62"/>
    </location>
</feature>
<dbReference type="EMBL" id="JAVRET010000031">
    <property type="protein sequence ID" value="MDT0410409.1"/>
    <property type="molecule type" value="Genomic_DNA"/>
</dbReference>